<feature type="transmembrane region" description="Helical" evidence="1">
    <location>
        <begin position="73"/>
        <end position="95"/>
    </location>
</feature>
<gene>
    <name evidence="2" type="ORF">Pa4123_56720</name>
</gene>
<evidence type="ECO:0000313" key="3">
    <source>
        <dbReference type="Proteomes" id="UP001144280"/>
    </source>
</evidence>
<keyword evidence="1" id="KW-0812">Transmembrane</keyword>
<feature type="transmembrane region" description="Helical" evidence="1">
    <location>
        <begin position="45"/>
        <end position="67"/>
    </location>
</feature>
<evidence type="ECO:0000256" key="1">
    <source>
        <dbReference type="SAM" id="Phobius"/>
    </source>
</evidence>
<evidence type="ECO:0008006" key="4">
    <source>
        <dbReference type="Google" id="ProtNLM"/>
    </source>
</evidence>
<dbReference type="RefSeq" id="WP_281900656.1">
    <property type="nucleotide sequence ID" value="NZ_BSDI01000032.1"/>
</dbReference>
<reference evidence="2" key="1">
    <citation type="submission" date="2022-12" db="EMBL/GenBank/DDBJ databases">
        <title>New Phytohabitans aurantiacus sp. RD004123 nov., an actinomycete isolated from soil.</title>
        <authorList>
            <person name="Triningsih D.W."/>
            <person name="Harunari E."/>
            <person name="Igarashi Y."/>
        </authorList>
    </citation>
    <scope>NUCLEOTIDE SEQUENCE</scope>
    <source>
        <strain evidence="2">RD004123</strain>
    </source>
</reference>
<sequence length="142" mass="15968">MRVHGPDGRRWWVGRRWLPWRPRARKIDREFHDFATVGADEPISFLIGLGLTVALLLVPIVLVGVILVAEWLILLLLLPLATLVRIAFGMPWTVVARSRAPYARYAGRAHGWGESRALIDSVAEEIARDGAPRTMERLSAAR</sequence>
<organism evidence="2 3">
    <name type="scientific">Phytohabitans aurantiacus</name>
    <dbReference type="NCBI Taxonomy" id="3016789"/>
    <lineage>
        <taxon>Bacteria</taxon>
        <taxon>Bacillati</taxon>
        <taxon>Actinomycetota</taxon>
        <taxon>Actinomycetes</taxon>
        <taxon>Micromonosporales</taxon>
        <taxon>Micromonosporaceae</taxon>
    </lineage>
</organism>
<keyword evidence="3" id="KW-1185">Reference proteome</keyword>
<accession>A0ABQ5R485</accession>
<comment type="caution">
    <text evidence="2">The sequence shown here is derived from an EMBL/GenBank/DDBJ whole genome shotgun (WGS) entry which is preliminary data.</text>
</comment>
<keyword evidence="1" id="KW-1133">Transmembrane helix</keyword>
<name>A0ABQ5R485_9ACTN</name>
<dbReference type="Proteomes" id="UP001144280">
    <property type="component" value="Unassembled WGS sequence"/>
</dbReference>
<protein>
    <recommendedName>
        <fullName evidence="4">DUF983 domain-containing protein</fullName>
    </recommendedName>
</protein>
<keyword evidence="1" id="KW-0472">Membrane</keyword>
<dbReference type="EMBL" id="BSDI01000032">
    <property type="protein sequence ID" value="GLI00396.1"/>
    <property type="molecule type" value="Genomic_DNA"/>
</dbReference>
<evidence type="ECO:0000313" key="2">
    <source>
        <dbReference type="EMBL" id="GLI00396.1"/>
    </source>
</evidence>
<proteinExistence type="predicted"/>